<keyword evidence="2" id="KW-0227">DNA damage</keyword>
<dbReference type="InterPro" id="IPR053961">
    <property type="entry name" value="XRCC4_N"/>
</dbReference>
<proteinExistence type="inferred from homology"/>
<keyword evidence="4" id="KW-0234">DNA repair</keyword>
<dbReference type="InterPro" id="IPR014751">
    <property type="entry name" value="XRCC4-like_C"/>
</dbReference>
<comment type="similarity">
    <text evidence="6">Belongs to the XRCC4-XLF family. XRCC4 subfamily.</text>
</comment>
<dbReference type="PANTHER" id="PTHR28559:SF1">
    <property type="entry name" value="DNA REPAIR PROTEIN XRCC4"/>
    <property type="match status" value="1"/>
</dbReference>
<keyword evidence="3" id="KW-0233">DNA recombination</keyword>
<feature type="coiled-coil region" evidence="7">
    <location>
        <begin position="131"/>
        <end position="179"/>
    </location>
</feature>
<organism evidence="10 11">
    <name type="scientific">Plutella xylostella</name>
    <name type="common">Diamondback moth</name>
    <name type="synonym">Plutella maculipennis</name>
    <dbReference type="NCBI Taxonomy" id="51655"/>
    <lineage>
        <taxon>Eukaryota</taxon>
        <taxon>Metazoa</taxon>
        <taxon>Ecdysozoa</taxon>
        <taxon>Arthropoda</taxon>
        <taxon>Hexapoda</taxon>
        <taxon>Insecta</taxon>
        <taxon>Pterygota</taxon>
        <taxon>Neoptera</taxon>
        <taxon>Endopterygota</taxon>
        <taxon>Lepidoptera</taxon>
        <taxon>Glossata</taxon>
        <taxon>Ditrysia</taxon>
        <taxon>Yponomeutoidea</taxon>
        <taxon>Plutellidae</taxon>
        <taxon>Plutella</taxon>
    </lineage>
</organism>
<dbReference type="PANTHER" id="PTHR28559">
    <property type="entry name" value="DNA REPAIR PROTEIN XRCC4"/>
    <property type="match status" value="1"/>
</dbReference>
<dbReference type="SUPFAM" id="SSF58022">
    <property type="entry name" value="XRCC4, C-terminal oligomerization domain"/>
    <property type="match status" value="1"/>
</dbReference>
<protein>
    <submittedName>
        <fullName evidence="10">Uncharacterized protein</fullName>
    </submittedName>
</protein>
<comment type="caution">
    <text evidence="10">The sequence shown here is derived from an EMBL/GenBank/DDBJ whole genome shotgun (WGS) entry which is preliminary data.</text>
</comment>
<dbReference type="InterPro" id="IPR038051">
    <property type="entry name" value="XRCC4-like_N_sf"/>
</dbReference>
<evidence type="ECO:0000256" key="6">
    <source>
        <dbReference type="ARBA" id="ARBA00025728"/>
    </source>
</evidence>
<dbReference type="InterPro" id="IPR053962">
    <property type="entry name" value="XRCC4_CC"/>
</dbReference>
<evidence type="ECO:0000313" key="10">
    <source>
        <dbReference type="EMBL" id="KAG7298120.1"/>
    </source>
</evidence>
<evidence type="ECO:0000256" key="1">
    <source>
        <dbReference type="ARBA" id="ARBA00004123"/>
    </source>
</evidence>
<dbReference type="InterPro" id="IPR009089">
    <property type="entry name" value="XRCC4_N_sf"/>
</dbReference>
<evidence type="ECO:0000256" key="2">
    <source>
        <dbReference type="ARBA" id="ARBA00022763"/>
    </source>
</evidence>
<sequence>MNINKQNYVKKIKVKYDNCDKCVYAMVNWKENDSDLFEIHIFDQENIWTGSFSREAALIFSKEILEDVDKYCASVKEALTKESRLYSYTLSSLEVPAQFAWKKQAEKSKVIFLHGKVPLHKAKDKNKDSLIDYLLNENNQLKENVEHLNTKIQNITYELDKSKNDLQQFLDNKIAMEKNLYGKFAKLLNAKKRRITLLQETLSSITEADQ</sequence>
<dbReference type="Pfam" id="PF06632">
    <property type="entry name" value="XRCC4"/>
    <property type="match status" value="1"/>
</dbReference>
<keyword evidence="7" id="KW-0175">Coiled coil</keyword>
<dbReference type="Gene3D" id="2.170.210.10">
    <property type="entry name" value="DNA double-strand break repair and VJ recombination XRCC4, N-terminal"/>
    <property type="match status" value="1"/>
</dbReference>
<feature type="domain" description="XRCC4 coiled-coil" evidence="9">
    <location>
        <begin position="129"/>
        <end position="196"/>
    </location>
</feature>
<evidence type="ECO:0000256" key="7">
    <source>
        <dbReference type="SAM" id="Coils"/>
    </source>
</evidence>
<dbReference type="Gene3D" id="1.20.5.370">
    <property type="match status" value="1"/>
</dbReference>
<evidence type="ECO:0000256" key="3">
    <source>
        <dbReference type="ARBA" id="ARBA00023172"/>
    </source>
</evidence>
<dbReference type="Pfam" id="PF21924">
    <property type="entry name" value="XRCC4_CC"/>
    <property type="match status" value="1"/>
</dbReference>
<reference evidence="10 11" key="1">
    <citation type="submission" date="2021-06" db="EMBL/GenBank/DDBJ databases">
        <title>A haploid diamondback moth (Plutella xylostella L.) genome assembly resolves 31 chromosomes and identifies a diamide resistance mutation.</title>
        <authorList>
            <person name="Ward C.M."/>
            <person name="Perry K.D."/>
            <person name="Baker G."/>
            <person name="Powis K."/>
            <person name="Heckel D.G."/>
            <person name="Baxter S.W."/>
        </authorList>
    </citation>
    <scope>NUCLEOTIDE SEQUENCE [LARGE SCALE GENOMIC DNA]</scope>
    <source>
        <strain evidence="10 11">LV</strain>
        <tissue evidence="10">Single pupa</tissue>
    </source>
</reference>
<comment type="subcellular location">
    <subcellularLocation>
        <location evidence="1">Nucleus</location>
    </subcellularLocation>
</comment>
<dbReference type="InterPro" id="IPR010585">
    <property type="entry name" value="DNA_repair_prot_XRCC4"/>
</dbReference>
<feature type="domain" description="XRCC4 N-terminal" evidence="8">
    <location>
        <begin position="24"/>
        <end position="120"/>
    </location>
</feature>
<evidence type="ECO:0000313" key="11">
    <source>
        <dbReference type="Proteomes" id="UP000823941"/>
    </source>
</evidence>
<dbReference type="EMBL" id="JAHIBW010000025">
    <property type="protein sequence ID" value="KAG7298120.1"/>
    <property type="molecule type" value="Genomic_DNA"/>
</dbReference>
<evidence type="ECO:0000256" key="4">
    <source>
        <dbReference type="ARBA" id="ARBA00023204"/>
    </source>
</evidence>
<gene>
    <name evidence="10" type="ORF">JYU34_018889</name>
</gene>
<evidence type="ECO:0000256" key="5">
    <source>
        <dbReference type="ARBA" id="ARBA00023242"/>
    </source>
</evidence>
<keyword evidence="5" id="KW-0539">Nucleus</keyword>
<keyword evidence="11" id="KW-1185">Reference proteome</keyword>
<evidence type="ECO:0000259" key="9">
    <source>
        <dbReference type="Pfam" id="PF21924"/>
    </source>
</evidence>
<dbReference type="Proteomes" id="UP000823941">
    <property type="component" value="Chromosome 25"/>
</dbReference>
<dbReference type="SUPFAM" id="SSF50809">
    <property type="entry name" value="XRCC4, N-terminal domain"/>
    <property type="match status" value="1"/>
</dbReference>
<name>A0ABQ7PYQ7_PLUXY</name>
<accession>A0ABQ7PYQ7</accession>
<evidence type="ECO:0000259" key="8">
    <source>
        <dbReference type="Pfam" id="PF06632"/>
    </source>
</evidence>